<feature type="compositionally biased region" description="Basic and acidic residues" evidence="1">
    <location>
        <begin position="586"/>
        <end position="599"/>
    </location>
</feature>
<feature type="compositionally biased region" description="Low complexity" evidence="1">
    <location>
        <begin position="510"/>
        <end position="523"/>
    </location>
</feature>
<feature type="compositionally biased region" description="Low complexity" evidence="1">
    <location>
        <begin position="462"/>
        <end position="472"/>
    </location>
</feature>
<keyword evidence="3" id="KW-1185">Reference proteome</keyword>
<accession>A0AAW1D6F1</accession>
<reference evidence="2 3" key="1">
    <citation type="submission" date="2022-12" db="EMBL/GenBank/DDBJ databases">
        <title>Chromosome-level genome assembly of true bugs.</title>
        <authorList>
            <person name="Ma L."/>
            <person name="Li H."/>
        </authorList>
    </citation>
    <scope>NUCLEOTIDE SEQUENCE [LARGE SCALE GENOMIC DNA]</scope>
    <source>
        <strain evidence="2">Lab_2022b</strain>
    </source>
</reference>
<feature type="region of interest" description="Disordered" evidence="1">
    <location>
        <begin position="85"/>
        <end position="108"/>
    </location>
</feature>
<evidence type="ECO:0000313" key="3">
    <source>
        <dbReference type="Proteomes" id="UP001461498"/>
    </source>
</evidence>
<dbReference type="EMBL" id="JAPXFL010000007">
    <property type="protein sequence ID" value="KAK9504159.1"/>
    <property type="molecule type" value="Genomic_DNA"/>
</dbReference>
<dbReference type="Proteomes" id="UP001461498">
    <property type="component" value="Unassembled WGS sequence"/>
</dbReference>
<feature type="compositionally biased region" description="Polar residues" evidence="1">
    <location>
        <begin position="527"/>
        <end position="536"/>
    </location>
</feature>
<name>A0AAW1D6F1_9HEMI</name>
<evidence type="ECO:0000313" key="2">
    <source>
        <dbReference type="EMBL" id="KAK9504159.1"/>
    </source>
</evidence>
<feature type="compositionally biased region" description="Basic and acidic residues" evidence="1">
    <location>
        <begin position="85"/>
        <end position="99"/>
    </location>
</feature>
<proteinExistence type="predicted"/>
<evidence type="ECO:0000256" key="1">
    <source>
        <dbReference type="SAM" id="MobiDB-lite"/>
    </source>
</evidence>
<sequence length="599" mass="66574">MDSLINLDSPINRNRLNSNYTSDSPLIPCTSISTPNVIPNNPFDEVVCSVELNQRPDDPFDVVLQEALQGNDNMKNKTELISIEAESKNDDRQSNDDSKSSSCFNENNDDDDLKNKIREFVSERLFKSFKKTLNSSRSQTDLSQSVNSTNKYFQRSSSTGLLRKSILNNVEEESECCNCGHKLNTSLPVDFDVTSNSRKAINTSGNLFLKSDDSKNTFDLKLSEQELREESEKIRRLIKFERIRNNSDTSQNVERTENLEDVKPPWESRDFSFSDEEDSIGLPKLKKIRYSLGTLSSAGNQNVVDESALNKYLQKRYSQDLAQLDDLTKMDDSIQSVECFSPEQIAASSSLLEDEIAEKIDKIEIEAPKLKDVIEDKKIETHLIKDKASTETLRPKKKGASEILKKGPMKAVIPLQKMSKNLSAKITSPFKNKMTRSSKVNKKDEKPPETINPVAASTPTKSSPDSDVSISSLRGRENNKMSPTGRKAVKRSQSTSKVEMSKNLCMPPRSVSSSQVASGSTGVNKVGNAQSKTGNRPHSAPAASPGISSQRHALKALVPPPSPIQKSKRSSDLKSSLTAKQSTKSIIKDKENQAKLKKK</sequence>
<feature type="region of interest" description="Disordered" evidence="1">
    <location>
        <begin position="423"/>
        <end position="599"/>
    </location>
</feature>
<gene>
    <name evidence="2" type="ORF">O3M35_010552</name>
</gene>
<comment type="caution">
    <text evidence="2">The sequence shown here is derived from an EMBL/GenBank/DDBJ whole genome shotgun (WGS) entry which is preliminary data.</text>
</comment>
<dbReference type="AlphaFoldDB" id="A0AAW1D6F1"/>
<feature type="compositionally biased region" description="Polar residues" evidence="1">
    <location>
        <begin position="423"/>
        <end position="432"/>
    </location>
</feature>
<protein>
    <submittedName>
        <fullName evidence="2">Uncharacterized protein</fullName>
    </submittedName>
</protein>
<organism evidence="2 3">
    <name type="scientific">Rhynocoris fuscipes</name>
    <dbReference type="NCBI Taxonomy" id="488301"/>
    <lineage>
        <taxon>Eukaryota</taxon>
        <taxon>Metazoa</taxon>
        <taxon>Ecdysozoa</taxon>
        <taxon>Arthropoda</taxon>
        <taxon>Hexapoda</taxon>
        <taxon>Insecta</taxon>
        <taxon>Pterygota</taxon>
        <taxon>Neoptera</taxon>
        <taxon>Paraneoptera</taxon>
        <taxon>Hemiptera</taxon>
        <taxon>Heteroptera</taxon>
        <taxon>Panheteroptera</taxon>
        <taxon>Cimicomorpha</taxon>
        <taxon>Reduviidae</taxon>
        <taxon>Harpactorinae</taxon>
        <taxon>Harpactorini</taxon>
        <taxon>Rhynocoris</taxon>
    </lineage>
</organism>